<keyword evidence="4 5" id="KW-0472">Membrane</keyword>
<comment type="caution">
    <text evidence="7">The sequence shown here is derived from an EMBL/GenBank/DDBJ whole genome shotgun (WGS) entry which is preliminary data.</text>
</comment>
<keyword evidence="2 5" id="KW-0812">Transmembrane</keyword>
<dbReference type="Proteomes" id="UP001153365">
    <property type="component" value="Unassembled WGS sequence"/>
</dbReference>
<feature type="domain" description="TECPR1-like DysF" evidence="6">
    <location>
        <begin position="60"/>
        <end position="386"/>
    </location>
</feature>
<dbReference type="AlphaFoldDB" id="A0AAV0BAQ1"/>
<dbReference type="GO" id="GO:0007031">
    <property type="term" value="P:peroxisome organization"/>
    <property type="evidence" value="ECO:0007669"/>
    <property type="project" value="UniProtKB-ARBA"/>
</dbReference>
<gene>
    <name evidence="7" type="ORF">PPACK8108_LOCUS18202</name>
</gene>
<organism evidence="7 8">
    <name type="scientific">Phakopsora pachyrhizi</name>
    <name type="common">Asian soybean rust disease fungus</name>
    <dbReference type="NCBI Taxonomy" id="170000"/>
    <lineage>
        <taxon>Eukaryota</taxon>
        <taxon>Fungi</taxon>
        <taxon>Dikarya</taxon>
        <taxon>Basidiomycota</taxon>
        <taxon>Pucciniomycotina</taxon>
        <taxon>Pucciniomycetes</taxon>
        <taxon>Pucciniales</taxon>
        <taxon>Phakopsoraceae</taxon>
        <taxon>Phakopsora</taxon>
    </lineage>
</organism>
<keyword evidence="3 5" id="KW-1133">Transmembrane helix</keyword>
<evidence type="ECO:0000256" key="2">
    <source>
        <dbReference type="ARBA" id="ARBA00022692"/>
    </source>
</evidence>
<dbReference type="PANTHER" id="PTHR28304:SF2">
    <property type="entry name" value="PEROXISOMAL MEMBRANE PROTEIN PEX29"/>
    <property type="match status" value="1"/>
</dbReference>
<evidence type="ECO:0000259" key="6">
    <source>
        <dbReference type="Pfam" id="PF06398"/>
    </source>
</evidence>
<evidence type="ECO:0000256" key="4">
    <source>
        <dbReference type="ARBA" id="ARBA00023136"/>
    </source>
</evidence>
<protein>
    <submittedName>
        <fullName evidence="7">Peroxin/Dysferlin domain-containing protein</fullName>
    </submittedName>
</protein>
<proteinExistence type="predicted"/>
<dbReference type="InterPro" id="IPR052816">
    <property type="entry name" value="Peroxisomal_Membrane_PEX28-32"/>
</dbReference>
<comment type="subcellular location">
    <subcellularLocation>
        <location evidence="1">Membrane</location>
        <topology evidence="1">Multi-pass membrane protein</topology>
    </subcellularLocation>
</comment>
<feature type="transmembrane region" description="Helical" evidence="5">
    <location>
        <begin position="201"/>
        <end position="219"/>
    </location>
</feature>
<dbReference type="EMBL" id="CALTRL010005227">
    <property type="protein sequence ID" value="CAH7684159.1"/>
    <property type="molecule type" value="Genomic_DNA"/>
</dbReference>
<accession>A0AAV0BAQ1</accession>
<evidence type="ECO:0000256" key="1">
    <source>
        <dbReference type="ARBA" id="ARBA00004141"/>
    </source>
</evidence>
<feature type="transmembrane region" description="Helical" evidence="5">
    <location>
        <begin position="105"/>
        <end position="130"/>
    </location>
</feature>
<evidence type="ECO:0000313" key="8">
    <source>
        <dbReference type="Proteomes" id="UP001153365"/>
    </source>
</evidence>
<evidence type="ECO:0000256" key="3">
    <source>
        <dbReference type="ARBA" id="ARBA00022989"/>
    </source>
</evidence>
<dbReference type="Pfam" id="PF06398">
    <property type="entry name" value="Pex24p"/>
    <property type="match status" value="1"/>
</dbReference>
<evidence type="ECO:0000313" key="7">
    <source>
        <dbReference type="EMBL" id="CAH7684159.1"/>
    </source>
</evidence>
<sequence length="391" mass="43737">MPLTDLLTHTNDSKSTLRSTPFDILSNIISSSIVSPTRTNAPLNLESASPSSKSNLEKEPLSIQTTTLNFKNFVIKSGPIFTFQDTVEAILIWKNPIKTVFWGSVWAFLCIYPLLFLLLPNFVILSILLLTYSIRFPDGKGEVLEAKTDEGYNRSNEPIEGSVDYLSNMQNIQILMGRVSEGSDFLKENLVPYLDWSKPQISIFILHLTFVSSIAIALVAPLVPWRYLFLIGGEAILLANHPRLQKSIGRLRALSKEMAIDRKVLSIVQRIIANDALSDQVIDSTSILEVYCLEHERYGEGGWSQSHLSSGDPAPWARQLDHHEHIPVPGLDSLTPPAGFQWVPGEGWEICYIPEVGTLTSVESAGWVSVSPEVLGPSVRRRRWVRRAFEK</sequence>
<name>A0AAV0BAQ1_PHAPC</name>
<evidence type="ECO:0000256" key="5">
    <source>
        <dbReference type="SAM" id="Phobius"/>
    </source>
</evidence>
<reference evidence="7" key="1">
    <citation type="submission" date="2022-06" db="EMBL/GenBank/DDBJ databases">
        <authorList>
            <consortium name="SYNGENTA / RWTH Aachen University"/>
        </authorList>
    </citation>
    <scope>NUCLEOTIDE SEQUENCE</scope>
</reference>
<dbReference type="GO" id="GO:0005778">
    <property type="term" value="C:peroxisomal membrane"/>
    <property type="evidence" value="ECO:0007669"/>
    <property type="project" value="TreeGrafter"/>
</dbReference>
<dbReference type="InterPro" id="IPR010482">
    <property type="entry name" value="TECPR1-like_DysF"/>
</dbReference>
<dbReference type="PANTHER" id="PTHR28304">
    <property type="entry name" value="PEROXISOMAL MEMBRANE PROTEIN PEX29"/>
    <property type="match status" value="1"/>
</dbReference>
<keyword evidence="8" id="KW-1185">Reference proteome</keyword>